<dbReference type="SMR" id="H8IA84"/>
<name>H8IA84_METCZ</name>
<dbReference type="RefSeq" id="WP_014404989.1">
    <property type="nucleotide sequence ID" value="NC_017034.1"/>
</dbReference>
<dbReference type="Gene3D" id="1.10.10.10">
    <property type="entry name" value="Winged helix-like DNA-binding domain superfamily/Winged helix DNA-binding domain"/>
    <property type="match status" value="2"/>
</dbReference>
<dbReference type="Pfam" id="PF13412">
    <property type="entry name" value="HTH_24"/>
    <property type="match status" value="2"/>
</dbReference>
<proteinExistence type="predicted"/>
<evidence type="ECO:0000256" key="1">
    <source>
        <dbReference type="SAM" id="Phobius"/>
    </source>
</evidence>
<accession>H8IA84</accession>
<dbReference type="OrthoDB" id="28610at2157"/>
<feature type="transmembrane region" description="Helical" evidence="1">
    <location>
        <begin position="98"/>
        <end position="117"/>
    </location>
</feature>
<organism evidence="2 3">
    <name type="scientific">Methanocella conradii (strain DSM 24694 / JCM 17849 / CGMCC 1.5162 / HZ254)</name>
    <dbReference type="NCBI Taxonomy" id="1041930"/>
    <lineage>
        <taxon>Archaea</taxon>
        <taxon>Methanobacteriati</taxon>
        <taxon>Methanobacteriota</taxon>
        <taxon>Stenosarchaea group</taxon>
        <taxon>Methanomicrobia</taxon>
        <taxon>Methanocellales</taxon>
        <taxon>Methanocellaceae</taxon>
        <taxon>Methanocella</taxon>
    </lineage>
</organism>
<protein>
    <submittedName>
        <fullName evidence="2">Uncharacterized protein conserved in archaea</fullName>
    </submittedName>
</protein>
<evidence type="ECO:0000313" key="2">
    <source>
        <dbReference type="EMBL" id="AFC99150.1"/>
    </source>
</evidence>
<keyword evidence="1" id="KW-0472">Membrane</keyword>
<dbReference type="GeneID" id="11970262"/>
<dbReference type="STRING" id="1041930.Mtc_0380"/>
<feature type="transmembrane region" description="Helical" evidence="1">
    <location>
        <begin position="12"/>
        <end position="29"/>
    </location>
</feature>
<dbReference type="CDD" id="cd00090">
    <property type="entry name" value="HTH_ARSR"/>
    <property type="match status" value="2"/>
</dbReference>
<dbReference type="InterPro" id="IPR011991">
    <property type="entry name" value="ArsR-like_HTH"/>
</dbReference>
<dbReference type="AlphaFoldDB" id="H8IA84"/>
<dbReference type="PANTHER" id="PTHR36216">
    <property type="entry name" value="TRANSCRIPTIONAL REGULATOR, TRMB"/>
    <property type="match status" value="1"/>
</dbReference>
<dbReference type="PANTHER" id="PTHR36216:SF1">
    <property type="entry name" value="HTH ARSR-TYPE DOMAIN-CONTAINING PROTEIN"/>
    <property type="match status" value="1"/>
</dbReference>
<dbReference type="EMBL" id="CP003243">
    <property type="protein sequence ID" value="AFC99150.1"/>
    <property type="molecule type" value="Genomic_DNA"/>
</dbReference>
<evidence type="ECO:0000313" key="3">
    <source>
        <dbReference type="Proteomes" id="UP000005233"/>
    </source>
</evidence>
<keyword evidence="1" id="KW-1133">Transmembrane helix</keyword>
<dbReference type="eggNOG" id="arCOG02611">
    <property type="taxonomic scope" value="Archaea"/>
</dbReference>
<dbReference type="InterPro" id="IPR036388">
    <property type="entry name" value="WH-like_DNA-bd_sf"/>
</dbReference>
<sequence>MAGNRWTFKKLAFVVGLALMSILAYYALLDLVSPHPPKVEHPVPSDLPPGAIVCEGGYVVIPAYNVSLTPEEAAHADFNGTDGQVSFFELPLWIQLRYLPIAFFGAITTFCAAFSIVHRLRRRNNNNKHTILAFVKDNPGCTAPELARDANMNIGTVRYYLQRLEDEGRIVLEKMGKYKRIFVNSNTYNDMEKRIASHLRTEPTKTILASIMESPGINNQRLAEKLVMEKSLVYRYTRKLLEDGIITFEWDGTSKRYFIDASAKETLTRLMRAESVS</sequence>
<keyword evidence="3" id="KW-1185">Reference proteome</keyword>
<dbReference type="SUPFAM" id="SSF46785">
    <property type="entry name" value="Winged helix' DNA-binding domain"/>
    <property type="match status" value="2"/>
</dbReference>
<keyword evidence="1" id="KW-0812">Transmembrane</keyword>
<dbReference type="InterPro" id="IPR036390">
    <property type="entry name" value="WH_DNA-bd_sf"/>
</dbReference>
<gene>
    <name evidence="2" type="ordered locus">Mtc_0380</name>
</gene>
<dbReference type="KEGG" id="mez:Mtc_0380"/>
<reference evidence="2 3" key="1">
    <citation type="journal article" date="2012" name="J. Bacteriol.">
        <title>Complete genome sequence of a thermophilic methanogen, Methanocella conradii HZ254, isolated from Chinese rice field soil.</title>
        <authorList>
            <person name="Lu Z."/>
            <person name="Lu Y."/>
        </authorList>
    </citation>
    <scope>NUCLEOTIDE SEQUENCE [LARGE SCALE GENOMIC DNA]</scope>
    <source>
        <strain evidence="3">DSM 24694 / JCM 17849 / CGMCC 1.5162 / HZ254</strain>
    </source>
</reference>
<dbReference type="Proteomes" id="UP000005233">
    <property type="component" value="Chromosome"/>
</dbReference>
<dbReference type="HOGENOM" id="CLU_084118_1_0_2"/>